<name>A0AAU8EJR4_9CAUD</name>
<proteinExistence type="predicted"/>
<dbReference type="EMBL" id="PP854833">
    <property type="protein sequence ID" value="XCG99305.1"/>
    <property type="molecule type" value="Genomic_DNA"/>
</dbReference>
<gene>
    <name evidence="1" type="ORF">Harbringer_062</name>
</gene>
<evidence type="ECO:0000313" key="1">
    <source>
        <dbReference type="EMBL" id="XCG99305.1"/>
    </source>
</evidence>
<organism evidence="1">
    <name type="scientific">Erwinia phage Harbringer</name>
    <dbReference type="NCBI Taxonomy" id="3158978"/>
    <lineage>
        <taxon>Viruses</taxon>
        <taxon>Duplodnaviria</taxon>
        <taxon>Heunggongvirae</taxon>
        <taxon>Uroviricota</taxon>
        <taxon>Caudoviricetes</taxon>
        <taxon>Andersonviridae</taxon>
        <taxon>Ounavirinae</taxon>
        <taxon>Kolesnikvirus</taxon>
    </lineage>
</organism>
<protein>
    <submittedName>
        <fullName evidence="1">Uncharacterized protein</fullName>
    </submittedName>
</protein>
<sequence length="53" mass="6009">MTDKLSVRIRGCLQSFGIASSKSRAEECEIGMTLPKRLVCPEPLKFYSGMEQW</sequence>
<reference evidence="1" key="1">
    <citation type="submission" date="2024-05" db="EMBL/GenBank/DDBJ databases">
        <authorList>
            <person name="Abreu G."/>
            <person name="Garcia E."/>
            <person name="Oliveira H."/>
        </authorList>
    </citation>
    <scope>NUCLEOTIDE SEQUENCE</scope>
</reference>
<accession>A0AAU8EJR4</accession>